<dbReference type="OrthoDB" id="9916000at2"/>
<dbReference type="STRING" id="1121432.SAMN02745219_01899"/>
<protein>
    <submittedName>
        <fullName evidence="1">Uncharacterized protein</fullName>
    </submittedName>
</protein>
<dbReference type="Proteomes" id="UP000184529">
    <property type="component" value="Unassembled WGS sequence"/>
</dbReference>
<organism evidence="1 2">
    <name type="scientific">Desulfofundulus thermosubterraneus DSM 16057</name>
    <dbReference type="NCBI Taxonomy" id="1121432"/>
    <lineage>
        <taxon>Bacteria</taxon>
        <taxon>Bacillati</taxon>
        <taxon>Bacillota</taxon>
        <taxon>Clostridia</taxon>
        <taxon>Eubacteriales</taxon>
        <taxon>Peptococcaceae</taxon>
        <taxon>Desulfofundulus</taxon>
    </lineage>
</organism>
<reference evidence="2" key="1">
    <citation type="submission" date="2016-11" db="EMBL/GenBank/DDBJ databases">
        <authorList>
            <person name="Varghese N."/>
            <person name="Submissions S."/>
        </authorList>
    </citation>
    <scope>NUCLEOTIDE SEQUENCE [LARGE SCALE GENOMIC DNA]</scope>
    <source>
        <strain evidence="2">DSM 16057</strain>
    </source>
</reference>
<proteinExistence type="predicted"/>
<evidence type="ECO:0000313" key="2">
    <source>
        <dbReference type="Proteomes" id="UP000184529"/>
    </source>
</evidence>
<dbReference type="EMBL" id="FQZM01000021">
    <property type="protein sequence ID" value="SHJ16369.1"/>
    <property type="molecule type" value="Genomic_DNA"/>
</dbReference>
<name>A0A1M6H2F1_9FIRM</name>
<dbReference type="AlphaFoldDB" id="A0A1M6H2F1"/>
<dbReference type="RefSeq" id="WP_072869151.1">
    <property type="nucleotide sequence ID" value="NZ_FQZM01000021.1"/>
</dbReference>
<accession>A0A1M6H2F1</accession>
<evidence type="ECO:0000313" key="1">
    <source>
        <dbReference type="EMBL" id="SHJ16369.1"/>
    </source>
</evidence>
<sequence length="138" mass="14998">MEAKIVGYHRDFQGVEARALAAARDAFRKNLYGEKMPVKDAAVPAGFAPPGSGSVSSTDYTATGSVRYDKPKYTRDGEEYYDEYRFEGSAGVRTFLLAGPLGKWFAGMVRQAPPGTKWQGLIPLKAEGTAQALAEKDQ</sequence>
<gene>
    <name evidence="1" type="ORF">SAMN02745219_01899</name>
</gene>
<keyword evidence="2" id="KW-1185">Reference proteome</keyword>